<dbReference type="AlphaFoldDB" id="A0A9R1D7G2"/>
<gene>
    <name evidence="2" type="ORF">KM295_15010</name>
</gene>
<dbReference type="RefSeq" id="WP_256030853.1">
    <property type="nucleotide sequence ID" value="NZ_JAHLKM010000035.1"/>
</dbReference>
<organism evidence="2 3">
    <name type="scientific">Natronomonas aquatica</name>
    <dbReference type="NCBI Taxonomy" id="2841590"/>
    <lineage>
        <taxon>Archaea</taxon>
        <taxon>Methanobacteriati</taxon>
        <taxon>Methanobacteriota</taxon>
        <taxon>Stenosarchaea group</taxon>
        <taxon>Halobacteria</taxon>
        <taxon>Halobacteriales</taxon>
        <taxon>Natronomonadaceae</taxon>
        <taxon>Natronomonas</taxon>
    </lineage>
</organism>
<evidence type="ECO:0000256" key="1">
    <source>
        <dbReference type="SAM" id="Phobius"/>
    </source>
</evidence>
<evidence type="ECO:0000313" key="2">
    <source>
        <dbReference type="EMBL" id="MCQ4334762.1"/>
    </source>
</evidence>
<keyword evidence="1" id="KW-0472">Membrane</keyword>
<proteinExistence type="predicted"/>
<sequence length="194" mass="21770">MIGQKNDTRGRPPEVEDEEILNVIRRSENKEVPKPDIDDAPEITIGKEAVRQRLNQLESDGRIDSRTVGRMRLWRLGELEAEDPVKNPAMAKAHRWANLLTATGRTYFYIASGCLFTSITFFILFLHGNAGQIDPPLLTGDQILFAGYIFGYGGALFGILFGIAYGAGIIVPKLTAWWLHRASDHDREREADTE</sequence>
<name>A0A9R1D7G2_9EURY</name>
<comment type="caution">
    <text evidence="2">The sequence shown here is derived from an EMBL/GenBank/DDBJ whole genome shotgun (WGS) entry which is preliminary data.</text>
</comment>
<feature type="transmembrane region" description="Helical" evidence="1">
    <location>
        <begin position="107"/>
        <end position="128"/>
    </location>
</feature>
<protein>
    <submittedName>
        <fullName evidence="2">Uncharacterized protein</fullName>
    </submittedName>
</protein>
<dbReference type="EMBL" id="JAHLKM010000035">
    <property type="protein sequence ID" value="MCQ4334762.1"/>
    <property type="molecule type" value="Genomic_DNA"/>
</dbReference>
<feature type="transmembrane region" description="Helical" evidence="1">
    <location>
        <begin position="148"/>
        <end position="171"/>
    </location>
</feature>
<accession>A0A9R1D7G2</accession>
<evidence type="ECO:0000313" key="3">
    <source>
        <dbReference type="Proteomes" id="UP001139494"/>
    </source>
</evidence>
<reference evidence="2" key="1">
    <citation type="journal article" date="2023" name="Front. Microbiol.">
        <title>Genomic-based phylogenetic and metabolic analyses of the genus Natronomonas, and description of Natronomonas aquatica sp. nov.</title>
        <authorList>
            <person name="Garcia-Roldan A."/>
            <person name="Duran-Viseras A."/>
            <person name="de la Haba R.R."/>
            <person name="Corral P."/>
            <person name="Sanchez-Porro C."/>
            <person name="Ventosa A."/>
        </authorList>
    </citation>
    <scope>NUCLEOTIDE SEQUENCE</scope>
    <source>
        <strain evidence="2">F2-12</strain>
    </source>
</reference>
<keyword evidence="3" id="KW-1185">Reference proteome</keyword>
<keyword evidence="1" id="KW-1133">Transmembrane helix</keyword>
<keyword evidence="1" id="KW-0812">Transmembrane</keyword>
<dbReference type="Proteomes" id="UP001139494">
    <property type="component" value="Unassembled WGS sequence"/>
</dbReference>